<gene>
    <name evidence="2" type="ORF">ACFQJC_01410</name>
</gene>
<dbReference type="AlphaFoldDB" id="A0ABD5ZAF6"/>
<keyword evidence="3" id="KW-1185">Reference proteome</keyword>
<evidence type="ECO:0000259" key="1">
    <source>
        <dbReference type="Pfam" id="PF18545"/>
    </source>
</evidence>
<evidence type="ECO:0000313" key="2">
    <source>
        <dbReference type="EMBL" id="MFC7202157.1"/>
    </source>
</evidence>
<dbReference type="InterPro" id="IPR040624">
    <property type="entry name" value="HalOD1"/>
</dbReference>
<accession>A0ABD5ZAF6</accession>
<name>A0ABD5ZAF6_9EURY</name>
<dbReference type="Proteomes" id="UP001596481">
    <property type="component" value="Unassembled WGS sequence"/>
</dbReference>
<dbReference type="RefSeq" id="WP_390221461.1">
    <property type="nucleotide sequence ID" value="NZ_JBHTAA010000001.1"/>
</dbReference>
<organism evidence="2 3">
    <name type="scientific">Haloferax namakaokahaiae</name>
    <dbReference type="NCBI Taxonomy" id="1748331"/>
    <lineage>
        <taxon>Archaea</taxon>
        <taxon>Methanobacteriati</taxon>
        <taxon>Methanobacteriota</taxon>
        <taxon>Stenosarchaea group</taxon>
        <taxon>Halobacteria</taxon>
        <taxon>Halobacteriales</taxon>
        <taxon>Haloferacaceae</taxon>
        <taxon>Haloferax</taxon>
    </lineage>
</organism>
<protein>
    <submittedName>
        <fullName evidence="2">HalOD1 output domain-containing protein</fullName>
    </submittedName>
</protein>
<proteinExistence type="predicted"/>
<reference evidence="2 3" key="1">
    <citation type="journal article" date="2019" name="Int. J. Syst. Evol. Microbiol.">
        <title>The Global Catalogue of Microorganisms (GCM) 10K type strain sequencing project: providing services to taxonomists for standard genome sequencing and annotation.</title>
        <authorList>
            <consortium name="The Broad Institute Genomics Platform"/>
            <consortium name="The Broad Institute Genome Sequencing Center for Infectious Disease"/>
            <person name="Wu L."/>
            <person name="Ma J."/>
        </authorList>
    </citation>
    <scope>NUCLEOTIDE SEQUENCE [LARGE SCALE GENOMIC DNA]</scope>
    <source>
        <strain evidence="2 3">DSM 29988</strain>
    </source>
</reference>
<evidence type="ECO:0000313" key="3">
    <source>
        <dbReference type="Proteomes" id="UP001596481"/>
    </source>
</evidence>
<comment type="caution">
    <text evidence="2">The sequence shown here is derived from an EMBL/GenBank/DDBJ whole genome shotgun (WGS) entry which is preliminary data.</text>
</comment>
<dbReference type="Pfam" id="PF18545">
    <property type="entry name" value="HalOD1"/>
    <property type="match status" value="1"/>
</dbReference>
<feature type="domain" description="Halobacterial output" evidence="1">
    <location>
        <begin position="20"/>
        <end position="86"/>
    </location>
</feature>
<dbReference type="EMBL" id="JBHTAA010000001">
    <property type="protein sequence ID" value="MFC7202157.1"/>
    <property type="molecule type" value="Genomic_DNA"/>
</dbReference>
<sequence>MTRKLNSYAILTERRPAHDDEETLLEQILRCVAVAKNTPPTELPPMYDVIDPDALDSLDSACQNGLCSLTIHYAGFDVHVRSGGRIWLIPRSHGE</sequence>